<dbReference type="InterPro" id="IPR036873">
    <property type="entry name" value="Rhodanese-like_dom_sf"/>
</dbReference>
<feature type="domain" description="Rhodanese" evidence="2">
    <location>
        <begin position="15"/>
        <end position="131"/>
    </location>
</feature>
<dbReference type="STRING" id="1508404.JMA_34770"/>
<proteinExistence type="predicted"/>
<evidence type="ECO:0000313" key="4">
    <source>
        <dbReference type="Proteomes" id="UP000031449"/>
    </source>
</evidence>
<dbReference type="Gene3D" id="3.40.250.10">
    <property type="entry name" value="Rhodanese-like domain"/>
    <property type="match status" value="1"/>
</dbReference>
<dbReference type="Pfam" id="PF00581">
    <property type="entry name" value="Rhodanese"/>
    <property type="match status" value="1"/>
</dbReference>
<dbReference type="PANTHER" id="PTHR30401:SF0">
    <property type="entry name" value="TRNA 2-SELENOURIDINE SYNTHASE"/>
    <property type="match status" value="1"/>
</dbReference>
<dbReference type="Pfam" id="PF26341">
    <property type="entry name" value="AAA_SelU"/>
    <property type="match status" value="1"/>
</dbReference>
<keyword evidence="4" id="KW-1185">Reference proteome</keyword>
<dbReference type="Proteomes" id="UP000031449">
    <property type="component" value="Chromosome"/>
</dbReference>
<evidence type="ECO:0000256" key="1">
    <source>
        <dbReference type="ARBA" id="ARBA00023266"/>
    </source>
</evidence>
<dbReference type="AlphaFoldDB" id="A0A0B5AXP7"/>
<accession>A0A0B5AXP7</accession>
<dbReference type="GO" id="GO:0043828">
    <property type="term" value="F:tRNA 2-selenouridine synthase activity"/>
    <property type="evidence" value="ECO:0007669"/>
    <property type="project" value="InterPro"/>
</dbReference>
<organism evidence="3 4">
    <name type="scientific">Jeotgalibacillus malaysiensis</name>
    <dbReference type="NCBI Taxonomy" id="1508404"/>
    <lineage>
        <taxon>Bacteria</taxon>
        <taxon>Bacillati</taxon>
        <taxon>Bacillota</taxon>
        <taxon>Bacilli</taxon>
        <taxon>Bacillales</taxon>
        <taxon>Caryophanaceae</taxon>
        <taxon>Jeotgalibacillus</taxon>
    </lineage>
</organism>
<dbReference type="InterPro" id="IPR058840">
    <property type="entry name" value="AAA_SelU"/>
</dbReference>
<dbReference type="KEGG" id="jeo:JMA_34770"/>
<protein>
    <submittedName>
        <fullName evidence="3">tRNA 2-selenouridine synthase</fullName>
    </submittedName>
</protein>
<dbReference type="GO" id="GO:0002098">
    <property type="term" value="P:tRNA wobble uridine modification"/>
    <property type="evidence" value="ECO:0007669"/>
    <property type="project" value="InterPro"/>
</dbReference>
<dbReference type="InterPro" id="IPR017582">
    <property type="entry name" value="SelU"/>
</dbReference>
<reference evidence="3 4" key="1">
    <citation type="submission" date="2014-08" db="EMBL/GenBank/DDBJ databases">
        <title>Complete genome of a marine bacteria Jeotgalibacillus malaysiensis.</title>
        <authorList>
            <person name="Yaakop A.S."/>
            <person name="Chan K.-G."/>
            <person name="Goh K.M."/>
        </authorList>
    </citation>
    <scope>NUCLEOTIDE SEQUENCE [LARGE SCALE GENOMIC DNA]</scope>
    <source>
        <strain evidence="3 4">D5</strain>
    </source>
</reference>
<evidence type="ECO:0000259" key="2">
    <source>
        <dbReference type="PROSITE" id="PS50206"/>
    </source>
</evidence>
<dbReference type="SMART" id="SM00450">
    <property type="entry name" value="RHOD"/>
    <property type="match status" value="1"/>
</dbReference>
<dbReference type="SUPFAM" id="SSF52821">
    <property type="entry name" value="Rhodanese/Cell cycle control phosphatase"/>
    <property type="match status" value="1"/>
</dbReference>
<name>A0A0B5AXP7_9BACL</name>
<dbReference type="BioCyc" id="JESP1508404:G14D9-12758-MONOMER"/>
<dbReference type="HOGENOM" id="CLU_043456_0_0_9"/>
<keyword evidence="1" id="KW-0711">Selenium</keyword>
<dbReference type="Gene3D" id="3.40.50.300">
    <property type="entry name" value="P-loop containing nucleotide triphosphate hydrolases"/>
    <property type="match status" value="1"/>
</dbReference>
<dbReference type="InterPro" id="IPR027417">
    <property type="entry name" value="P-loop_NTPase"/>
</dbReference>
<evidence type="ECO:0000313" key="3">
    <source>
        <dbReference type="EMBL" id="AJD92794.1"/>
    </source>
</evidence>
<dbReference type="InterPro" id="IPR001763">
    <property type="entry name" value="Rhodanese-like_dom"/>
</dbReference>
<dbReference type="PROSITE" id="PS50206">
    <property type="entry name" value="RHODANESE_3"/>
    <property type="match status" value="1"/>
</dbReference>
<dbReference type="NCBIfam" id="TIGR03167">
    <property type="entry name" value="tRNA_sel_U_synt"/>
    <property type="match status" value="1"/>
</dbReference>
<dbReference type="NCBIfam" id="NF008750">
    <property type="entry name" value="PRK11784.1-2"/>
    <property type="match status" value="1"/>
</dbReference>
<gene>
    <name evidence="3" type="ORF">JMA_34770</name>
</gene>
<dbReference type="OrthoDB" id="9808735at2"/>
<dbReference type="SUPFAM" id="SSF52540">
    <property type="entry name" value="P-loop containing nucleoside triphosphate hydrolases"/>
    <property type="match status" value="1"/>
</dbReference>
<dbReference type="EMBL" id="CP009416">
    <property type="protein sequence ID" value="AJD92794.1"/>
    <property type="molecule type" value="Genomic_DNA"/>
</dbReference>
<dbReference type="PANTHER" id="PTHR30401">
    <property type="entry name" value="TRNA 2-SELENOURIDINE SYNTHASE"/>
    <property type="match status" value="1"/>
</dbReference>
<sequence length="350" mass="40132">MTREISLDDLMKVHENNERILVDVRSPGEFEEGSIPGSINIPVFDNEERAEIGTIYKQVGQEEAKERGLEIFAAKLPQFVKQFKSLGGPVSVFCWRGGMRSKTAATMTELMGVDVNRLTGGIRTYRQWVVKSLEEYEFTPELLVLNGYTGTGKTVILNRLKDEGYPVIDLEMMAGHRGSVFGQIGLNPSNQKKFDSLLVTELRKLKHSPYILIEGESRRIGRVHMPDFLHTKKEKAPQLFLDLPADVRVQNILDDYQPDEMPEQFMEAFSKIERRIHTPISREIKQYLTNGDFREAFRLLLIHYYDPRYEHAISSQDGDHAFIQADSMEEAYEKVKAAADSFRLTSSRQH</sequence>